<evidence type="ECO:0000256" key="7">
    <source>
        <dbReference type="ARBA" id="ARBA00023053"/>
    </source>
</evidence>
<dbReference type="AlphaFoldDB" id="A0AAV2ITW3"/>
<feature type="transmembrane region" description="Helical" evidence="12">
    <location>
        <begin position="239"/>
        <end position="258"/>
    </location>
</feature>
<evidence type="ECO:0008006" key="15">
    <source>
        <dbReference type="Google" id="ProtNLM"/>
    </source>
</evidence>
<evidence type="ECO:0000256" key="12">
    <source>
        <dbReference type="SAM" id="Phobius"/>
    </source>
</evidence>
<dbReference type="EMBL" id="OZ035823">
    <property type="protein sequence ID" value="CAL1568681.1"/>
    <property type="molecule type" value="Genomic_DNA"/>
</dbReference>
<feature type="transmembrane region" description="Helical" evidence="12">
    <location>
        <begin position="414"/>
        <end position="434"/>
    </location>
</feature>
<feature type="transmembrane region" description="Helical" evidence="12">
    <location>
        <begin position="387"/>
        <end position="408"/>
    </location>
</feature>
<feature type="transmembrane region" description="Helical" evidence="12">
    <location>
        <begin position="83"/>
        <end position="107"/>
    </location>
</feature>
<name>A0AAV2ITW3_KNICA</name>
<comment type="similarity">
    <text evidence="2 11">Belongs to the sodium:solute symporter (SSF) (TC 2.A.21) family.</text>
</comment>
<feature type="transmembrane region" description="Helical" evidence="12">
    <location>
        <begin position="14"/>
        <end position="33"/>
    </location>
</feature>
<dbReference type="GO" id="GO:0005886">
    <property type="term" value="C:plasma membrane"/>
    <property type="evidence" value="ECO:0007669"/>
    <property type="project" value="UniProtKB-SubCell"/>
</dbReference>
<feature type="transmembrane region" description="Helical" evidence="12">
    <location>
        <begin position="128"/>
        <end position="149"/>
    </location>
</feature>
<evidence type="ECO:0000256" key="10">
    <source>
        <dbReference type="ARBA" id="ARBA00023201"/>
    </source>
</evidence>
<keyword evidence="14" id="KW-1185">Reference proteome</keyword>
<dbReference type="NCBIfam" id="TIGR00813">
    <property type="entry name" value="sss"/>
    <property type="match status" value="1"/>
</dbReference>
<dbReference type="GO" id="GO:0070062">
    <property type="term" value="C:extracellular exosome"/>
    <property type="evidence" value="ECO:0007669"/>
    <property type="project" value="TreeGrafter"/>
</dbReference>
<proteinExistence type="inferred from homology"/>
<keyword evidence="4" id="KW-1003">Cell membrane</keyword>
<evidence type="ECO:0000256" key="11">
    <source>
        <dbReference type="RuleBase" id="RU362091"/>
    </source>
</evidence>
<evidence type="ECO:0000256" key="6">
    <source>
        <dbReference type="ARBA" id="ARBA00022989"/>
    </source>
</evidence>
<dbReference type="Pfam" id="PF00474">
    <property type="entry name" value="SSF"/>
    <property type="match status" value="1"/>
</dbReference>
<reference evidence="13 14" key="1">
    <citation type="submission" date="2024-04" db="EMBL/GenBank/DDBJ databases">
        <authorList>
            <person name="Waldvogel A.-M."/>
            <person name="Schoenle A."/>
        </authorList>
    </citation>
    <scope>NUCLEOTIDE SEQUENCE [LARGE SCALE GENOMIC DNA]</scope>
</reference>
<evidence type="ECO:0000256" key="4">
    <source>
        <dbReference type="ARBA" id="ARBA00022475"/>
    </source>
</evidence>
<dbReference type="GO" id="GO:0015730">
    <property type="term" value="P:propanoate transmembrane transport"/>
    <property type="evidence" value="ECO:0007669"/>
    <property type="project" value="TreeGrafter"/>
</dbReference>
<evidence type="ECO:0000313" key="13">
    <source>
        <dbReference type="EMBL" id="CAL1568681.1"/>
    </source>
</evidence>
<dbReference type="InterPro" id="IPR051163">
    <property type="entry name" value="Sodium:Solute_Symporter_SSF"/>
</dbReference>
<evidence type="ECO:0000256" key="8">
    <source>
        <dbReference type="ARBA" id="ARBA00023065"/>
    </source>
</evidence>
<keyword evidence="7" id="KW-0915">Sodium</keyword>
<feature type="transmembrane region" description="Helical" evidence="12">
    <location>
        <begin position="53"/>
        <end position="71"/>
    </location>
</feature>
<comment type="subcellular location">
    <subcellularLocation>
        <location evidence="1">Cell membrane</location>
        <topology evidence="1">Multi-pass membrane protein</topology>
    </subcellularLocation>
</comment>
<evidence type="ECO:0000256" key="3">
    <source>
        <dbReference type="ARBA" id="ARBA00022448"/>
    </source>
</evidence>
<feature type="transmembrane region" description="Helical" evidence="12">
    <location>
        <begin position="324"/>
        <end position="345"/>
    </location>
</feature>
<sequence length="596" mass="64787">MSGTPPASFVLGDYVVFALMLLVSAAVGVYYAWTDRHQQSSGDFLTGGRRLHALPVAMSLTASFMSAITVLTTPAEVYRFGAIIAFSGFSYLFSMIVTSEIFLPVFYRLGITSTNEYLELRFNRATRLLGTLLFIVQTVLYTGIVIYTPALALTQVTGMNLWGAVVSTGVVCTFYCTLGGLKAVVWTDVFQVGVIFAGFLAVIIRTVILQGGILPIIRDCQEGGRLNFWDFDMNPLRRHTFWTITIGSTFVWSSIYGINQAQVQRYISCKSLTHARLSLYVNLLGLWCIMFCSVFAGLCLFSVYKSCDPWTIGLISAPDQLMPHLVMDILAGYPGLPGLFVAAAYSGSLSTVSSSINALAAVTVEDLIKPNTNMSEKHLSCISKGLSVLYGILCIGMAALASLMGGILQAVISIFGVIGGPLLGLFVLGVLCPIANSKGALSGLVAGFASSLWVSVGSHIYPPPQELTRPLPLTTVGCNFTMEHSKLPNFTYATTAASPVWQDLDTRSSLMKWYSMSYMYFSPIGTITVVCMGLFVSFFSGGTKQKMESRLTLQKEDTTLFHVYTLIKQRFLLNNVQVNLADGGKQGKTNLSFVES</sequence>
<accession>A0AAV2ITW3</accession>
<evidence type="ECO:0000256" key="1">
    <source>
        <dbReference type="ARBA" id="ARBA00004651"/>
    </source>
</evidence>
<keyword evidence="3" id="KW-0813">Transport</keyword>
<evidence type="ECO:0000313" key="14">
    <source>
        <dbReference type="Proteomes" id="UP001497482"/>
    </source>
</evidence>
<evidence type="ECO:0000256" key="9">
    <source>
        <dbReference type="ARBA" id="ARBA00023136"/>
    </source>
</evidence>
<keyword evidence="5 12" id="KW-0812">Transmembrane</keyword>
<feature type="transmembrane region" description="Helical" evidence="12">
    <location>
        <begin position="193"/>
        <end position="217"/>
    </location>
</feature>
<feature type="transmembrane region" description="Helical" evidence="12">
    <location>
        <begin position="161"/>
        <end position="181"/>
    </location>
</feature>
<keyword evidence="9 12" id="KW-0472">Membrane</keyword>
<keyword evidence="8" id="KW-0406">Ion transport</keyword>
<feature type="transmembrane region" description="Helical" evidence="12">
    <location>
        <begin position="518"/>
        <end position="540"/>
    </location>
</feature>
<keyword evidence="6 12" id="KW-1133">Transmembrane helix</keyword>
<dbReference type="InterPro" id="IPR038377">
    <property type="entry name" value="Na/Glc_symporter_sf"/>
</dbReference>
<gene>
    <name evidence="13" type="ORF">KC01_LOCUS1256</name>
</gene>
<keyword evidence="10" id="KW-0739">Sodium transport</keyword>
<dbReference type="PANTHER" id="PTHR42985">
    <property type="entry name" value="SODIUM-COUPLED MONOCARBOXYLATE TRANSPORTER"/>
    <property type="match status" value="1"/>
</dbReference>
<feature type="transmembrane region" description="Helical" evidence="12">
    <location>
        <begin position="441"/>
        <end position="461"/>
    </location>
</feature>
<organism evidence="13 14">
    <name type="scientific">Knipowitschia caucasica</name>
    <name type="common">Caucasian dwarf goby</name>
    <name type="synonym">Pomatoschistus caucasicus</name>
    <dbReference type="NCBI Taxonomy" id="637954"/>
    <lineage>
        <taxon>Eukaryota</taxon>
        <taxon>Metazoa</taxon>
        <taxon>Chordata</taxon>
        <taxon>Craniata</taxon>
        <taxon>Vertebrata</taxon>
        <taxon>Euteleostomi</taxon>
        <taxon>Actinopterygii</taxon>
        <taxon>Neopterygii</taxon>
        <taxon>Teleostei</taxon>
        <taxon>Neoteleostei</taxon>
        <taxon>Acanthomorphata</taxon>
        <taxon>Gobiaria</taxon>
        <taxon>Gobiiformes</taxon>
        <taxon>Gobioidei</taxon>
        <taxon>Gobiidae</taxon>
        <taxon>Gobiinae</taxon>
        <taxon>Knipowitschia</taxon>
    </lineage>
</organism>
<dbReference type="GO" id="GO:0005343">
    <property type="term" value="F:organic acid:sodium symporter activity"/>
    <property type="evidence" value="ECO:0007669"/>
    <property type="project" value="TreeGrafter"/>
</dbReference>
<evidence type="ECO:0000256" key="2">
    <source>
        <dbReference type="ARBA" id="ARBA00006434"/>
    </source>
</evidence>
<dbReference type="Proteomes" id="UP001497482">
    <property type="component" value="Chromosome 1"/>
</dbReference>
<dbReference type="PANTHER" id="PTHR42985:SF10">
    <property type="entry name" value="SODIUM-COUPLED MONOCARBOXYLATE TRANSPORTER 1"/>
    <property type="match status" value="1"/>
</dbReference>
<evidence type="ECO:0000256" key="5">
    <source>
        <dbReference type="ARBA" id="ARBA00022692"/>
    </source>
</evidence>
<feature type="transmembrane region" description="Helical" evidence="12">
    <location>
        <begin position="279"/>
        <end position="304"/>
    </location>
</feature>
<dbReference type="PROSITE" id="PS50283">
    <property type="entry name" value="NA_SOLUT_SYMP_3"/>
    <property type="match status" value="1"/>
</dbReference>
<protein>
    <recommendedName>
        <fullName evidence="15">Solute carrier family 5 member 8</fullName>
    </recommendedName>
</protein>
<dbReference type="InterPro" id="IPR001734">
    <property type="entry name" value="Na/solute_symporter"/>
</dbReference>
<dbReference type="Gene3D" id="1.20.1730.10">
    <property type="entry name" value="Sodium/glucose cotransporter"/>
    <property type="match status" value="1"/>
</dbReference>